<evidence type="ECO:0000313" key="2">
    <source>
        <dbReference type="EMBL" id="KNZ58372.1"/>
    </source>
</evidence>
<feature type="domain" description="Mok11-13/Ags1-like GH beta-sandwich" evidence="1">
    <location>
        <begin position="199"/>
        <end position="289"/>
    </location>
</feature>
<feature type="non-terminal residue" evidence="2">
    <location>
        <position position="1"/>
    </location>
</feature>
<evidence type="ECO:0000313" key="3">
    <source>
        <dbReference type="Proteomes" id="UP000037035"/>
    </source>
</evidence>
<dbReference type="PANTHER" id="PTHR47182:SF2">
    <property type="entry name" value="CELL WALL ALPHA-1,3-GLUCAN SYNTHASE AGS1"/>
    <property type="match status" value="1"/>
</dbReference>
<gene>
    <name evidence="2" type="ORF">VP01_1942g1</name>
</gene>
<dbReference type="Pfam" id="PF26108">
    <property type="entry name" value="GH_Mok13"/>
    <property type="match status" value="1"/>
</dbReference>
<comment type="caution">
    <text evidence="2">The sequence shown here is derived from an EMBL/GenBank/DDBJ whole genome shotgun (WGS) entry which is preliminary data.</text>
</comment>
<name>A0A0L6VCU5_9BASI</name>
<dbReference type="InterPro" id="IPR058655">
    <property type="entry name" value="Mok11-14/Ags1-like"/>
</dbReference>
<dbReference type="VEuPathDB" id="FungiDB:VP01_1942g1"/>
<protein>
    <recommendedName>
        <fullName evidence="1">Mok11-13/Ags1-like GH beta-sandwich domain-containing protein</fullName>
    </recommendedName>
</protein>
<dbReference type="STRING" id="27349.A0A0L6VCU5"/>
<dbReference type="InterPro" id="IPR058656">
    <property type="entry name" value="Mok11-13/Ags1-like_GH"/>
</dbReference>
<evidence type="ECO:0000259" key="1">
    <source>
        <dbReference type="Pfam" id="PF26108"/>
    </source>
</evidence>
<dbReference type="GO" id="GO:0009277">
    <property type="term" value="C:fungal-type cell wall"/>
    <property type="evidence" value="ECO:0007669"/>
    <property type="project" value="TreeGrafter"/>
</dbReference>
<proteinExistence type="predicted"/>
<dbReference type="GO" id="GO:0070600">
    <property type="term" value="P:fungal-type cell wall (1-&gt;3)-alpha-glucan biosynthetic process"/>
    <property type="evidence" value="ECO:0007669"/>
    <property type="project" value="TreeGrafter"/>
</dbReference>
<dbReference type="EMBL" id="LAVV01006773">
    <property type="protein sequence ID" value="KNZ58372.1"/>
    <property type="molecule type" value="Genomic_DNA"/>
</dbReference>
<keyword evidence="3" id="KW-1185">Reference proteome</keyword>
<dbReference type="Proteomes" id="UP000037035">
    <property type="component" value="Unassembled WGS sequence"/>
</dbReference>
<dbReference type="OrthoDB" id="512920at2759"/>
<dbReference type="GO" id="GO:0047657">
    <property type="term" value="F:alpha-1,3-glucan synthase activity"/>
    <property type="evidence" value="ECO:0007669"/>
    <property type="project" value="TreeGrafter"/>
</dbReference>
<dbReference type="PANTHER" id="PTHR47182">
    <property type="entry name" value="CELL WALL ALPHA-1,3-GLUCAN SYNTHASE AGS1-RELATED"/>
    <property type="match status" value="1"/>
</dbReference>
<dbReference type="AlphaFoldDB" id="A0A0L6VCU5"/>
<accession>A0A0L6VCU5</accession>
<reference evidence="2 3" key="1">
    <citation type="submission" date="2015-08" db="EMBL/GenBank/DDBJ databases">
        <title>Next Generation Sequencing and Analysis of the Genome of Puccinia sorghi L Schw, the Causal Agent of Maize Common Rust.</title>
        <authorList>
            <person name="Rochi L."/>
            <person name="Burguener G."/>
            <person name="Darino M."/>
            <person name="Turjanski A."/>
            <person name="Kreff E."/>
            <person name="Dieguez M.J."/>
            <person name="Sacco F."/>
        </authorList>
    </citation>
    <scope>NUCLEOTIDE SEQUENCE [LARGE SCALE GENOMIC DNA]</scope>
    <source>
        <strain evidence="2 3">RO10H11247</strain>
    </source>
</reference>
<sequence length="417" mass="47506">TDQPTNAIDHLLNKKRHVVHCKDVVKIPVTHSGPILSLCLPENLNWFLSVGHDGKVLSLSLPWKPCTGFWTDFSFLFTMFSDGHCSRTETLLLDQLITNLVKPGIALTYYGKEQDMYLQYYLCSRQAMSATWAWKVHGCYRVGSEQYYQIPFDKALDGCKHTGRAWIILTSCHQSSGHNINQIYKTGSILYNVEIELPMQQFNGSNANTTAWMLYSNLSMTKTFQFNCCTQLWISAAYPVESLIYIQELQHGGSQSPYYLDGMAPCRGCLQSITKDHLGLKVLVLVENWVAPLPQLVHFNLGHNAQVLCFSNNDSSPVLRQQLCGHGLARLKMLQTIFMILPSINQQIMQAYTLNLWTGPHFYFKMDLLLPNSQFPIYLNLSETWHGVPCLSETKPLELLYSFYLLCHLPLTATRAF</sequence>
<organism evidence="2 3">
    <name type="scientific">Puccinia sorghi</name>
    <dbReference type="NCBI Taxonomy" id="27349"/>
    <lineage>
        <taxon>Eukaryota</taxon>
        <taxon>Fungi</taxon>
        <taxon>Dikarya</taxon>
        <taxon>Basidiomycota</taxon>
        <taxon>Pucciniomycotina</taxon>
        <taxon>Pucciniomycetes</taxon>
        <taxon>Pucciniales</taxon>
        <taxon>Pucciniaceae</taxon>
        <taxon>Puccinia</taxon>
    </lineage>
</organism>